<dbReference type="Pfam" id="PF22381">
    <property type="entry name" value="Staph_reg_Sar_Rot"/>
    <property type="match status" value="1"/>
</dbReference>
<evidence type="ECO:0000256" key="5">
    <source>
        <dbReference type="ARBA" id="ARBA00046337"/>
    </source>
</evidence>
<evidence type="ECO:0000256" key="7">
    <source>
        <dbReference type="ARBA" id="ARBA00047207"/>
    </source>
</evidence>
<evidence type="ECO:0000256" key="1">
    <source>
        <dbReference type="ARBA" id="ARBA00004496"/>
    </source>
</evidence>
<feature type="domain" description="HTH marR-type" evidence="8">
    <location>
        <begin position="13"/>
        <end position="147"/>
    </location>
</feature>
<dbReference type="Gene3D" id="1.10.10.10">
    <property type="entry name" value="Winged helix-like DNA-binding domain superfamily/Winged helix DNA-binding domain"/>
    <property type="match status" value="1"/>
</dbReference>
<keyword evidence="10" id="KW-1185">Reference proteome</keyword>
<sequence>MAKEENIDTLKLDNQLCFRFYLASRLTTKLYKPLLDQLNLTYPQYLVMLILWEMDAIQIKVISEKIFLDTNTLTPLLKRLESNGLITRTRSCEDERQVIIRLTDQGKDLKQLSKPIPLELYNHMLSSGDINEEDFKALSRLLDQFTSAMLKSKDL</sequence>
<dbReference type="PRINTS" id="PR00598">
    <property type="entry name" value="HTHMARR"/>
</dbReference>
<dbReference type="EMBL" id="JADKNH010000002">
    <property type="protein sequence ID" value="MBF4692481.1"/>
    <property type="molecule type" value="Genomic_DNA"/>
</dbReference>
<keyword evidence="3" id="KW-0238">DNA-binding</keyword>
<dbReference type="InterPro" id="IPR055166">
    <property type="entry name" value="Transc_reg_Sar_Rot_HTH"/>
</dbReference>
<dbReference type="PROSITE" id="PS50995">
    <property type="entry name" value="HTH_MARR_2"/>
    <property type="match status" value="1"/>
</dbReference>
<comment type="similarity">
    <text evidence="5">Belongs to the SarZ family.</text>
</comment>
<comment type="caution">
    <text evidence="9">The sequence shown here is derived from an EMBL/GenBank/DDBJ whole genome shotgun (WGS) entry which is preliminary data.</text>
</comment>
<evidence type="ECO:0000256" key="3">
    <source>
        <dbReference type="ARBA" id="ARBA00023125"/>
    </source>
</evidence>
<evidence type="ECO:0000259" key="8">
    <source>
        <dbReference type="PROSITE" id="PS50995"/>
    </source>
</evidence>
<reference evidence="9 10" key="1">
    <citation type="submission" date="2020-11" db="EMBL/GenBank/DDBJ databases">
        <title>Fusibacter basophilias sp. nov.</title>
        <authorList>
            <person name="Qiu D."/>
        </authorList>
    </citation>
    <scope>NUCLEOTIDE SEQUENCE [LARGE SCALE GENOMIC DNA]</scope>
    <source>
        <strain evidence="9 10">Q10-2</strain>
    </source>
</reference>
<evidence type="ECO:0000256" key="4">
    <source>
        <dbReference type="ARBA" id="ARBA00023163"/>
    </source>
</evidence>
<name>A0ABR9ZQ87_9FIRM</name>
<dbReference type="Proteomes" id="UP000614200">
    <property type="component" value="Unassembled WGS sequence"/>
</dbReference>
<evidence type="ECO:0000313" key="10">
    <source>
        <dbReference type="Proteomes" id="UP000614200"/>
    </source>
</evidence>
<dbReference type="SUPFAM" id="SSF46785">
    <property type="entry name" value="Winged helix' DNA-binding domain"/>
    <property type="match status" value="1"/>
</dbReference>
<keyword evidence="2" id="KW-0805">Transcription regulation</keyword>
<dbReference type="PANTHER" id="PTHR42756:SF1">
    <property type="entry name" value="TRANSCRIPTIONAL REPRESSOR OF EMRAB OPERON"/>
    <property type="match status" value="1"/>
</dbReference>
<dbReference type="RefSeq" id="WP_194700708.1">
    <property type="nucleotide sequence ID" value="NZ_JADKNH010000002.1"/>
</dbReference>
<protein>
    <recommendedName>
        <fullName evidence="6">HTH-type transcriptional regulator SarZ</fullName>
    </recommendedName>
    <alternativeName>
        <fullName evidence="7">Staphylococcal accessory regulator Z</fullName>
    </alternativeName>
</protein>
<gene>
    <name evidence="9" type="ORF">ISU02_05100</name>
</gene>
<dbReference type="PANTHER" id="PTHR42756">
    <property type="entry name" value="TRANSCRIPTIONAL REGULATOR, MARR"/>
    <property type="match status" value="1"/>
</dbReference>
<comment type="subcellular location">
    <subcellularLocation>
        <location evidence="1">Cytoplasm</location>
    </subcellularLocation>
</comment>
<evidence type="ECO:0000256" key="6">
    <source>
        <dbReference type="ARBA" id="ARBA00047188"/>
    </source>
</evidence>
<evidence type="ECO:0000313" key="9">
    <source>
        <dbReference type="EMBL" id="MBF4692481.1"/>
    </source>
</evidence>
<proteinExistence type="inferred from homology"/>
<dbReference type="InterPro" id="IPR036390">
    <property type="entry name" value="WH_DNA-bd_sf"/>
</dbReference>
<accession>A0ABR9ZQ87</accession>
<keyword evidence="4" id="KW-0804">Transcription</keyword>
<dbReference type="InterPro" id="IPR000835">
    <property type="entry name" value="HTH_MarR-typ"/>
</dbReference>
<dbReference type="InterPro" id="IPR036388">
    <property type="entry name" value="WH-like_DNA-bd_sf"/>
</dbReference>
<evidence type="ECO:0000256" key="2">
    <source>
        <dbReference type="ARBA" id="ARBA00023015"/>
    </source>
</evidence>
<dbReference type="SMART" id="SM00347">
    <property type="entry name" value="HTH_MARR"/>
    <property type="match status" value="1"/>
</dbReference>
<organism evidence="9 10">
    <name type="scientific">Fusibacter ferrireducens</name>
    <dbReference type="NCBI Taxonomy" id="2785058"/>
    <lineage>
        <taxon>Bacteria</taxon>
        <taxon>Bacillati</taxon>
        <taxon>Bacillota</taxon>
        <taxon>Clostridia</taxon>
        <taxon>Eubacteriales</taxon>
        <taxon>Eubacteriales Family XII. Incertae Sedis</taxon>
        <taxon>Fusibacter</taxon>
    </lineage>
</organism>